<keyword evidence="2" id="KW-0805">Transcription regulation</keyword>
<dbReference type="SMART" id="SM00342">
    <property type="entry name" value="HTH_ARAC"/>
    <property type="match status" value="1"/>
</dbReference>
<accession>A0A927B283</accession>
<keyword evidence="1 5" id="KW-0597">Phosphoprotein</keyword>
<organism evidence="8 9">
    <name type="scientific">Spirosoma validum</name>
    <dbReference type="NCBI Taxonomy" id="2771355"/>
    <lineage>
        <taxon>Bacteria</taxon>
        <taxon>Pseudomonadati</taxon>
        <taxon>Bacteroidota</taxon>
        <taxon>Cytophagia</taxon>
        <taxon>Cytophagales</taxon>
        <taxon>Cytophagaceae</taxon>
        <taxon>Spirosoma</taxon>
    </lineage>
</organism>
<feature type="domain" description="Response regulatory" evidence="7">
    <location>
        <begin position="12"/>
        <end position="127"/>
    </location>
</feature>
<dbReference type="SUPFAM" id="SSF52172">
    <property type="entry name" value="CheY-like"/>
    <property type="match status" value="1"/>
</dbReference>
<evidence type="ECO:0000256" key="1">
    <source>
        <dbReference type="ARBA" id="ARBA00022553"/>
    </source>
</evidence>
<dbReference type="PROSITE" id="PS00041">
    <property type="entry name" value="HTH_ARAC_FAMILY_1"/>
    <property type="match status" value="1"/>
</dbReference>
<keyword evidence="9" id="KW-1185">Reference proteome</keyword>
<dbReference type="InterPro" id="IPR011006">
    <property type="entry name" value="CheY-like_superfamily"/>
</dbReference>
<dbReference type="Gene3D" id="3.40.50.2300">
    <property type="match status" value="1"/>
</dbReference>
<dbReference type="Gene3D" id="1.10.10.60">
    <property type="entry name" value="Homeodomain-like"/>
    <property type="match status" value="1"/>
</dbReference>
<evidence type="ECO:0000256" key="3">
    <source>
        <dbReference type="ARBA" id="ARBA00023125"/>
    </source>
</evidence>
<evidence type="ECO:0000256" key="2">
    <source>
        <dbReference type="ARBA" id="ARBA00023015"/>
    </source>
</evidence>
<keyword evidence="4" id="KW-0804">Transcription</keyword>
<dbReference type="GO" id="GO:0043565">
    <property type="term" value="F:sequence-specific DNA binding"/>
    <property type="evidence" value="ECO:0007669"/>
    <property type="project" value="InterPro"/>
</dbReference>
<dbReference type="PROSITE" id="PS01124">
    <property type="entry name" value="HTH_ARAC_FAMILY_2"/>
    <property type="match status" value="1"/>
</dbReference>
<dbReference type="SUPFAM" id="SSF46689">
    <property type="entry name" value="Homeodomain-like"/>
    <property type="match status" value="1"/>
</dbReference>
<evidence type="ECO:0000256" key="4">
    <source>
        <dbReference type="ARBA" id="ARBA00023163"/>
    </source>
</evidence>
<evidence type="ECO:0000259" key="7">
    <source>
        <dbReference type="PROSITE" id="PS50110"/>
    </source>
</evidence>
<dbReference type="GO" id="GO:0000155">
    <property type="term" value="F:phosphorelay sensor kinase activity"/>
    <property type="evidence" value="ECO:0007669"/>
    <property type="project" value="TreeGrafter"/>
</dbReference>
<dbReference type="PANTHER" id="PTHR43547">
    <property type="entry name" value="TWO-COMPONENT HISTIDINE KINASE"/>
    <property type="match status" value="1"/>
</dbReference>
<reference evidence="8" key="1">
    <citation type="submission" date="2020-09" db="EMBL/GenBank/DDBJ databases">
        <authorList>
            <person name="Kim M.K."/>
        </authorList>
    </citation>
    <scope>NUCLEOTIDE SEQUENCE</scope>
    <source>
        <strain evidence="8">BT704</strain>
    </source>
</reference>
<dbReference type="Proteomes" id="UP000653797">
    <property type="component" value="Unassembled WGS sequence"/>
</dbReference>
<keyword evidence="3" id="KW-0238">DNA-binding</keyword>
<feature type="domain" description="HTH araC/xylS-type" evidence="6">
    <location>
        <begin position="171"/>
        <end position="269"/>
    </location>
</feature>
<dbReference type="InterPro" id="IPR009057">
    <property type="entry name" value="Homeodomain-like_sf"/>
</dbReference>
<dbReference type="InterPro" id="IPR018062">
    <property type="entry name" value="HTH_AraC-typ_CS"/>
</dbReference>
<name>A0A927B283_9BACT</name>
<evidence type="ECO:0000313" key="9">
    <source>
        <dbReference type="Proteomes" id="UP000653797"/>
    </source>
</evidence>
<evidence type="ECO:0000256" key="5">
    <source>
        <dbReference type="PROSITE-ProRule" id="PRU00169"/>
    </source>
</evidence>
<dbReference type="GO" id="GO:0003700">
    <property type="term" value="F:DNA-binding transcription factor activity"/>
    <property type="evidence" value="ECO:0007669"/>
    <property type="project" value="InterPro"/>
</dbReference>
<dbReference type="CDD" id="cd17574">
    <property type="entry name" value="REC_OmpR"/>
    <property type="match status" value="1"/>
</dbReference>
<dbReference type="EMBL" id="JACXAA010000004">
    <property type="protein sequence ID" value="MBD2753917.1"/>
    <property type="molecule type" value="Genomic_DNA"/>
</dbReference>
<protein>
    <submittedName>
        <fullName evidence="8">Response regulator</fullName>
    </submittedName>
</protein>
<dbReference type="InterPro" id="IPR001789">
    <property type="entry name" value="Sig_transdc_resp-reg_receiver"/>
</dbReference>
<dbReference type="Pfam" id="PF00072">
    <property type="entry name" value="Response_reg"/>
    <property type="match status" value="1"/>
</dbReference>
<comment type="caution">
    <text evidence="8">The sequence shown here is derived from an EMBL/GenBank/DDBJ whole genome shotgun (WGS) entry which is preliminary data.</text>
</comment>
<dbReference type="PROSITE" id="PS50110">
    <property type="entry name" value="RESPONSE_REGULATORY"/>
    <property type="match status" value="1"/>
</dbReference>
<evidence type="ECO:0000259" key="6">
    <source>
        <dbReference type="PROSITE" id="PS01124"/>
    </source>
</evidence>
<evidence type="ECO:0000313" key="8">
    <source>
        <dbReference type="EMBL" id="MBD2753917.1"/>
    </source>
</evidence>
<dbReference type="Pfam" id="PF12833">
    <property type="entry name" value="HTH_18"/>
    <property type="match status" value="1"/>
</dbReference>
<feature type="modified residue" description="4-aspartylphosphate" evidence="5">
    <location>
        <position position="60"/>
    </location>
</feature>
<dbReference type="SMART" id="SM00448">
    <property type="entry name" value="REC"/>
    <property type="match status" value="1"/>
</dbReference>
<sequence>MEEGVVGDEHPLVLVVEDNAELGDFIAQSLPAQYRILRAADGIEGLDAAVGQGPDLIISDVLMPRMDGYTLCQTLKQDRRTNHIPVILLTAKVTLDDRLRGLTGGADDYLTKPFYVAELQLRVHNLLERQRRQRDWVRAQLNSPMTAVVPTQPAPGEPQPMGLDAEASFLEELDGHIAQHLDETQFGVEELAQVMGLSRVHLYRKVKALSGLTATEWLRNYRLKQATRLLQAGSSVSDAAYQVGFESPAYFAKCFRELYGLTPTDFQHQPPDRPI</sequence>
<dbReference type="PRINTS" id="PR00032">
    <property type="entry name" value="HTHARAC"/>
</dbReference>
<proteinExistence type="predicted"/>
<dbReference type="AlphaFoldDB" id="A0A927B283"/>
<dbReference type="InterPro" id="IPR020449">
    <property type="entry name" value="Tscrpt_reg_AraC-type_HTH"/>
</dbReference>
<dbReference type="InterPro" id="IPR018060">
    <property type="entry name" value="HTH_AraC"/>
</dbReference>
<gene>
    <name evidence="8" type="ORF">IC230_13505</name>
</gene>
<dbReference type="PANTHER" id="PTHR43547:SF2">
    <property type="entry name" value="HYBRID SIGNAL TRANSDUCTION HISTIDINE KINASE C"/>
    <property type="match status" value="1"/>
</dbReference>